<dbReference type="InterPro" id="IPR040760">
    <property type="entry name" value="Tex55"/>
</dbReference>
<dbReference type="PANTHER" id="PTHR47110:SF3">
    <property type="entry name" value="TESTIS-SPECIFIC EXPRESSED PROTEIN 55-LIKE"/>
    <property type="match status" value="1"/>
</dbReference>
<dbReference type="Proteomes" id="UP001174909">
    <property type="component" value="Unassembled WGS sequence"/>
</dbReference>
<protein>
    <submittedName>
        <fullName evidence="1">Testis-specific expressed protein 55</fullName>
    </submittedName>
</protein>
<dbReference type="Pfam" id="PF17819">
    <property type="entry name" value="Tex55"/>
    <property type="match status" value="1"/>
</dbReference>
<sequence length="103" mass="11905">MAAQEDNESHQQFPVASFAVPSRTELEERLVLALNTRDGQQSCAQDGADPYTRAVRYVEQHRIVEIFQNITSRIAYERPDDPLQFMLNEIEKVRKGQKLETLK</sequence>
<gene>
    <name evidence="1" type="ORF">GBAR_LOCUS30306</name>
</gene>
<reference evidence="1" key="1">
    <citation type="submission" date="2023-03" db="EMBL/GenBank/DDBJ databases">
        <authorList>
            <person name="Steffen K."/>
            <person name="Cardenas P."/>
        </authorList>
    </citation>
    <scope>NUCLEOTIDE SEQUENCE</scope>
</reference>
<evidence type="ECO:0000313" key="2">
    <source>
        <dbReference type="Proteomes" id="UP001174909"/>
    </source>
</evidence>
<dbReference type="InterPro" id="IPR048377">
    <property type="entry name" value="TEX55_DD"/>
</dbReference>
<accession>A0AA35TW14</accession>
<organism evidence="1 2">
    <name type="scientific">Geodia barretti</name>
    <name type="common">Barrett's horny sponge</name>
    <dbReference type="NCBI Taxonomy" id="519541"/>
    <lineage>
        <taxon>Eukaryota</taxon>
        <taxon>Metazoa</taxon>
        <taxon>Porifera</taxon>
        <taxon>Demospongiae</taxon>
        <taxon>Heteroscleromorpha</taxon>
        <taxon>Tetractinellida</taxon>
        <taxon>Astrophorina</taxon>
        <taxon>Geodiidae</taxon>
        <taxon>Geodia</taxon>
    </lineage>
</organism>
<comment type="caution">
    <text evidence="1">The sequence shown here is derived from an EMBL/GenBank/DDBJ whole genome shotgun (WGS) entry which is preliminary data.</text>
</comment>
<proteinExistence type="predicted"/>
<name>A0AA35TW14_GEOBA</name>
<dbReference type="PANTHER" id="PTHR47110">
    <property type="entry name" value="TESTIS-SPECIFIC EXPRESSED PROTEIN 55"/>
    <property type="match status" value="1"/>
</dbReference>
<evidence type="ECO:0000313" key="1">
    <source>
        <dbReference type="EMBL" id="CAI8055515.1"/>
    </source>
</evidence>
<dbReference type="EMBL" id="CASHTH010004284">
    <property type="protein sequence ID" value="CAI8055515.1"/>
    <property type="molecule type" value="Genomic_DNA"/>
</dbReference>
<dbReference type="SUPFAM" id="SSF47391">
    <property type="entry name" value="Dimerization-anchoring domain of cAMP-dependent PK regulatory subunit"/>
    <property type="match status" value="1"/>
</dbReference>
<dbReference type="AlphaFoldDB" id="A0AA35TW14"/>
<dbReference type="CDD" id="cd22975">
    <property type="entry name" value="DD_TEX55"/>
    <property type="match status" value="1"/>
</dbReference>
<keyword evidence="2" id="KW-1185">Reference proteome</keyword>